<feature type="domain" description="TRAM" evidence="4">
    <location>
        <begin position="19"/>
        <end position="77"/>
    </location>
</feature>
<evidence type="ECO:0000256" key="2">
    <source>
        <dbReference type="ARBA" id="ARBA00022679"/>
    </source>
</evidence>
<dbReference type="Gene3D" id="2.40.50.1070">
    <property type="match status" value="1"/>
</dbReference>
<organism evidence="5">
    <name type="scientific">freshwater metagenome</name>
    <dbReference type="NCBI Taxonomy" id="449393"/>
    <lineage>
        <taxon>unclassified sequences</taxon>
        <taxon>metagenomes</taxon>
        <taxon>ecological metagenomes</taxon>
    </lineage>
</organism>
<dbReference type="PANTHER" id="PTHR11061:SF30">
    <property type="entry name" value="TRNA (URACIL(54)-C(5))-METHYLTRANSFERASE"/>
    <property type="match status" value="1"/>
</dbReference>
<dbReference type="SUPFAM" id="SSF50249">
    <property type="entry name" value="Nucleic acid-binding proteins"/>
    <property type="match status" value="1"/>
</dbReference>
<dbReference type="EMBL" id="CAESAB010000019">
    <property type="protein sequence ID" value="CAB4336949.1"/>
    <property type="molecule type" value="Genomic_DNA"/>
</dbReference>
<dbReference type="InterPro" id="IPR029063">
    <property type="entry name" value="SAM-dependent_MTases_sf"/>
</dbReference>
<dbReference type="InterPro" id="IPR030391">
    <property type="entry name" value="MeTrfase_TrmA_CS"/>
</dbReference>
<dbReference type="AlphaFoldDB" id="A0A6J5Z8W2"/>
<dbReference type="PROSITE" id="PS50926">
    <property type="entry name" value="TRAM"/>
    <property type="match status" value="1"/>
</dbReference>
<dbReference type="Gene3D" id="3.40.50.150">
    <property type="entry name" value="Vaccinia Virus protein VP39"/>
    <property type="match status" value="2"/>
</dbReference>
<dbReference type="SUPFAM" id="SSF53335">
    <property type="entry name" value="S-adenosyl-L-methionine-dependent methyltransferases"/>
    <property type="match status" value="1"/>
</dbReference>
<dbReference type="Gene3D" id="2.40.50.140">
    <property type="entry name" value="Nucleic acid-binding proteins"/>
    <property type="match status" value="1"/>
</dbReference>
<keyword evidence="2" id="KW-0808">Transferase</keyword>
<evidence type="ECO:0000313" key="5">
    <source>
        <dbReference type="EMBL" id="CAB4336949.1"/>
    </source>
</evidence>
<keyword evidence="1" id="KW-0489">Methyltransferase</keyword>
<dbReference type="PANTHER" id="PTHR11061">
    <property type="entry name" value="RNA M5U METHYLTRANSFERASE"/>
    <property type="match status" value="1"/>
</dbReference>
<keyword evidence="3" id="KW-0949">S-adenosyl-L-methionine</keyword>
<evidence type="ECO:0000256" key="1">
    <source>
        <dbReference type="ARBA" id="ARBA00022603"/>
    </source>
</evidence>
<proteinExistence type="predicted"/>
<reference evidence="5" key="1">
    <citation type="submission" date="2020-05" db="EMBL/GenBank/DDBJ databases">
        <authorList>
            <person name="Chiriac C."/>
            <person name="Salcher M."/>
            <person name="Ghai R."/>
            <person name="Kavagutti S V."/>
        </authorList>
    </citation>
    <scope>NUCLEOTIDE SEQUENCE</scope>
</reference>
<dbReference type="InterPro" id="IPR002792">
    <property type="entry name" value="TRAM_dom"/>
</dbReference>
<dbReference type="Pfam" id="PF05958">
    <property type="entry name" value="tRNA_U5-meth_tr"/>
    <property type="match status" value="1"/>
</dbReference>
<accession>A0A6J5Z8W2</accession>
<dbReference type="PROSITE" id="PS51687">
    <property type="entry name" value="SAM_MT_RNA_M5U"/>
    <property type="match status" value="1"/>
</dbReference>
<dbReference type="InterPro" id="IPR010280">
    <property type="entry name" value="U5_MeTrfase_fam"/>
</dbReference>
<evidence type="ECO:0000259" key="4">
    <source>
        <dbReference type="PROSITE" id="PS50926"/>
    </source>
</evidence>
<dbReference type="Pfam" id="PF01938">
    <property type="entry name" value="TRAM"/>
    <property type="match status" value="1"/>
</dbReference>
<dbReference type="GO" id="GO:0070041">
    <property type="term" value="F:rRNA (uridine-C5-)-methyltransferase activity"/>
    <property type="evidence" value="ECO:0007669"/>
    <property type="project" value="TreeGrafter"/>
</dbReference>
<name>A0A6J5Z8W2_9ZZZZ</name>
<protein>
    <submittedName>
        <fullName evidence="5">Unannotated protein</fullName>
    </submittedName>
</protein>
<sequence>MRDIYLDYAWDMSPSQRTSLEVGAKIRVTIEKIAHGGHFIARHEGAVIFVRHAIPGEEVLIEITSVGSSFNRADVIEVYLESNDRVSAPCRFAHRNGCGGCDFQHISAQRQRDLKAEVITEQFSRIAKMDLTVVVEEVAQALGWRTRCTAVTTKDGALGFYQARSHKVIPVDDCRILVPEMKFSELSRVGAKGDQRIEISISNTGERSIATANSRDESPMRLSDGVDIAHYQVGEKIFEVSQKSFWQSHKDAPEILSKAVLQYLDPQEGDHVLDLYGGVGLFTGAILPTVGNSGRVDIVEGSKSATADASRNFAESKNVGVVTADVTKAITRFTRADLVVLDPPREGAGREVVAELSRIAPRAIVYVACDPAALARDTGYLRDCGYELAEIRAFDLFPMTHHIECVAKFVPRKVS</sequence>
<dbReference type="GO" id="GO:0070475">
    <property type="term" value="P:rRNA base methylation"/>
    <property type="evidence" value="ECO:0007669"/>
    <property type="project" value="TreeGrafter"/>
</dbReference>
<dbReference type="CDD" id="cd02440">
    <property type="entry name" value="AdoMet_MTases"/>
    <property type="match status" value="1"/>
</dbReference>
<gene>
    <name evidence="5" type="ORF">UFOPK3820_00645</name>
</gene>
<evidence type="ECO:0000256" key="3">
    <source>
        <dbReference type="ARBA" id="ARBA00022691"/>
    </source>
</evidence>
<dbReference type="InterPro" id="IPR012340">
    <property type="entry name" value="NA-bd_OB-fold"/>
</dbReference>
<dbReference type="PROSITE" id="PS01231">
    <property type="entry name" value="TRMA_2"/>
    <property type="match status" value="1"/>
</dbReference>